<dbReference type="Proteomes" id="UP001596258">
    <property type="component" value="Unassembled WGS sequence"/>
</dbReference>
<dbReference type="EMBL" id="JBHSSO010000008">
    <property type="protein sequence ID" value="MFC6289095.1"/>
    <property type="molecule type" value="Genomic_DNA"/>
</dbReference>
<evidence type="ECO:0000313" key="2">
    <source>
        <dbReference type="EMBL" id="MFC6289095.1"/>
    </source>
</evidence>
<evidence type="ECO:0000313" key="3">
    <source>
        <dbReference type="Proteomes" id="UP001596258"/>
    </source>
</evidence>
<organism evidence="2 3">
    <name type="scientific">Levilactobacillus angrenensis</name>
    <dbReference type="NCBI Taxonomy" id="2486020"/>
    <lineage>
        <taxon>Bacteria</taxon>
        <taxon>Bacillati</taxon>
        <taxon>Bacillota</taxon>
        <taxon>Bacilli</taxon>
        <taxon>Lactobacillales</taxon>
        <taxon>Lactobacillaceae</taxon>
        <taxon>Levilactobacillus</taxon>
    </lineage>
</organism>
<comment type="caution">
    <text evidence="2">The sequence shown here is derived from an EMBL/GenBank/DDBJ whole genome shotgun (WGS) entry which is preliminary data.</text>
</comment>
<accession>A0ABW1U6V8</accession>
<feature type="signal peptide" evidence="1">
    <location>
        <begin position="1"/>
        <end position="25"/>
    </location>
</feature>
<name>A0ABW1U6V8_9LACO</name>
<sequence>MKKQLTVLLTLGVLATTMGSTSAQAATETADPTPISSSDWLHNYESQQGAFKNTYYRLKTKTPAKLAAYRAKGGAMIQRKLTLPKGTIISATRQGKYLVKTETSHAADVRYGLKAATLKKMGTVGQGTLVLKIKASQAAKIKRPVYALPYGGGQLLSGGLKALSQVPQITSHQIRITADGYLEYYPNHPHVVTGDGGYQWTYAFDQRPTKSVKITQATVKGSRVSLYTKVKPAGVTSRRVAKTGTRQYRVSLTNLHTPYAYTDNWLGDDTGFASLYTIGKATAYTVIGQGFN</sequence>
<gene>
    <name evidence="2" type="ORF">ACFP1M_02550</name>
</gene>
<keyword evidence="1" id="KW-0732">Signal</keyword>
<feature type="chain" id="PRO_5046753678" evidence="1">
    <location>
        <begin position="26"/>
        <end position="292"/>
    </location>
</feature>
<evidence type="ECO:0000256" key="1">
    <source>
        <dbReference type="SAM" id="SignalP"/>
    </source>
</evidence>
<protein>
    <submittedName>
        <fullName evidence="2">Uncharacterized protein</fullName>
    </submittedName>
</protein>
<reference evidence="3" key="1">
    <citation type="journal article" date="2019" name="Int. J. Syst. Evol. Microbiol.">
        <title>The Global Catalogue of Microorganisms (GCM) 10K type strain sequencing project: providing services to taxonomists for standard genome sequencing and annotation.</title>
        <authorList>
            <consortium name="The Broad Institute Genomics Platform"/>
            <consortium name="The Broad Institute Genome Sequencing Center for Infectious Disease"/>
            <person name="Wu L."/>
            <person name="Ma J."/>
        </authorList>
    </citation>
    <scope>NUCLEOTIDE SEQUENCE [LARGE SCALE GENOMIC DNA]</scope>
    <source>
        <strain evidence="3">CCM 8893</strain>
    </source>
</reference>
<keyword evidence="3" id="KW-1185">Reference proteome</keyword>
<proteinExistence type="predicted"/>
<dbReference type="RefSeq" id="WP_125575823.1">
    <property type="nucleotide sequence ID" value="NZ_JBHSSO010000008.1"/>
</dbReference>